<dbReference type="RefSeq" id="WP_008704326.1">
    <property type="nucleotide sequence ID" value="NZ_ANOG01000836.1"/>
</dbReference>
<feature type="binding site" evidence="7">
    <location>
        <position position="94"/>
    </location>
    <ligand>
        <name>ATP</name>
        <dbReference type="ChEBI" id="CHEBI:30616"/>
    </ligand>
</feature>
<dbReference type="InterPro" id="IPR017441">
    <property type="entry name" value="Protein_kinase_ATP_BS"/>
</dbReference>
<accession>M5RCX5</accession>
<dbReference type="PROSITE" id="PS50011">
    <property type="entry name" value="PROTEIN_KINASE_DOM"/>
    <property type="match status" value="1"/>
</dbReference>
<evidence type="ECO:0000313" key="11">
    <source>
        <dbReference type="Proteomes" id="UP000011991"/>
    </source>
</evidence>
<dbReference type="PANTHER" id="PTHR43289:SF34">
    <property type="entry name" value="SERINE_THREONINE-PROTEIN KINASE YBDM-RELATED"/>
    <property type="match status" value="1"/>
</dbReference>
<feature type="region of interest" description="Disordered" evidence="8">
    <location>
        <begin position="1"/>
        <end position="24"/>
    </location>
</feature>
<keyword evidence="2 10" id="KW-0723">Serine/threonine-protein kinase</keyword>
<keyword evidence="6 7" id="KW-0067">ATP-binding</keyword>
<sequence>MPIEKPNDAEDESAPTSGSIAPTFPVDETIDEHVPINAPLGLAGFDVLEMAESSQKRQSQQLGDFRLLREIGRGGMGVVFEAEQVSLHRRVALKVLRFTPHSDADAITRFRREAETVAHLHHTNIVPIFYVGFEQGVHFFAMEYIRGRSLADVLGETTEPIDPMTAMNWGVQVADALAHAHQRGVIHRDIKPSNLLLDEDDQIWLTDFGLAMRLDTVTLSMTGAVIGTPRYMSPEQASAARDRLDHRSDLYSLGATLYELMTGRPVYLAETPQGVIDQILNQEPVAPRTLSPALTRDMETILLKCLAKQPEQRYESAHALAEDCRAVLDGRPIKTRRASWIERSTQWAQKHRSALKSTARSVAATATLLLAVLLLTQAYQQSQRVPVSFVTDAPPLAAVIRDSSGELVTRQTVPTQQPIEIAAGEYQVQVYGENRLSETYGVNLLRGHSPMFNVDLDESLLMPPLEVNGAYKLVSANGQSLIVMMDDSGLRCLDPQQNRLRWTVALEKAAQPLLKPATGWVWSWKRLMSSSPFTGWGSFDLRPFIVSPAVDLNGDAVDDLILAARHQAMVLAISGNAAACCGPRHAAMI</sequence>
<keyword evidence="5 10" id="KW-0418">Kinase</keyword>
<gene>
    <name evidence="10" type="ORF">RMSM_05835</name>
</gene>
<dbReference type="InterPro" id="IPR008271">
    <property type="entry name" value="Ser/Thr_kinase_AS"/>
</dbReference>
<evidence type="ECO:0000256" key="4">
    <source>
        <dbReference type="ARBA" id="ARBA00022741"/>
    </source>
</evidence>
<evidence type="ECO:0000256" key="3">
    <source>
        <dbReference type="ARBA" id="ARBA00022679"/>
    </source>
</evidence>
<evidence type="ECO:0000256" key="1">
    <source>
        <dbReference type="ARBA" id="ARBA00012513"/>
    </source>
</evidence>
<dbReference type="SMART" id="SM00220">
    <property type="entry name" value="S_TKc"/>
    <property type="match status" value="1"/>
</dbReference>
<evidence type="ECO:0000259" key="9">
    <source>
        <dbReference type="PROSITE" id="PS50011"/>
    </source>
</evidence>
<dbReference type="InterPro" id="IPR011009">
    <property type="entry name" value="Kinase-like_dom_sf"/>
</dbReference>
<dbReference type="PATRIC" id="fig|1265738.3.peg.5830"/>
<protein>
    <recommendedName>
        <fullName evidence="1">non-specific serine/threonine protein kinase</fullName>
        <ecNumber evidence="1">2.7.11.1</ecNumber>
    </recommendedName>
</protein>
<evidence type="ECO:0000313" key="10">
    <source>
        <dbReference type="EMBL" id="EMI17240.1"/>
    </source>
</evidence>
<dbReference type="GO" id="GO:0004674">
    <property type="term" value="F:protein serine/threonine kinase activity"/>
    <property type="evidence" value="ECO:0007669"/>
    <property type="project" value="UniProtKB-KW"/>
</dbReference>
<evidence type="ECO:0000256" key="2">
    <source>
        <dbReference type="ARBA" id="ARBA00022527"/>
    </source>
</evidence>
<feature type="domain" description="Protein kinase" evidence="9">
    <location>
        <begin position="65"/>
        <end position="328"/>
    </location>
</feature>
<keyword evidence="11" id="KW-1185">Reference proteome</keyword>
<keyword evidence="4 7" id="KW-0547">Nucleotide-binding</keyword>
<dbReference type="PROSITE" id="PS00107">
    <property type="entry name" value="PROTEIN_KINASE_ATP"/>
    <property type="match status" value="1"/>
</dbReference>
<reference evidence="10 11" key="1">
    <citation type="journal article" date="2013" name="Mar. Genomics">
        <title>Expression of sulfatases in Rhodopirellula baltica and the diversity of sulfatases in the genus Rhodopirellula.</title>
        <authorList>
            <person name="Wegner C.E."/>
            <person name="Richter-Heitmann T."/>
            <person name="Klindworth A."/>
            <person name="Klockow C."/>
            <person name="Richter M."/>
            <person name="Achstetter T."/>
            <person name="Glockner F.O."/>
            <person name="Harder J."/>
        </authorList>
    </citation>
    <scope>NUCLEOTIDE SEQUENCE [LARGE SCALE GENOMIC DNA]</scope>
    <source>
        <strain evidence="10 11">SM1</strain>
    </source>
</reference>
<comment type="caution">
    <text evidence="10">The sequence shown here is derived from an EMBL/GenBank/DDBJ whole genome shotgun (WGS) entry which is preliminary data.</text>
</comment>
<dbReference type="EMBL" id="ANOG01000836">
    <property type="protein sequence ID" value="EMI17240.1"/>
    <property type="molecule type" value="Genomic_DNA"/>
</dbReference>
<evidence type="ECO:0000256" key="7">
    <source>
        <dbReference type="PROSITE-ProRule" id="PRU10141"/>
    </source>
</evidence>
<dbReference type="Gene3D" id="1.10.510.10">
    <property type="entry name" value="Transferase(Phosphotransferase) domain 1"/>
    <property type="match status" value="1"/>
</dbReference>
<dbReference type="Proteomes" id="UP000011991">
    <property type="component" value="Unassembled WGS sequence"/>
</dbReference>
<dbReference type="InterPro" id="IPR000719">
    <property type="entry name" value="Prot_kinase_dom"/>
</dbReference>
<evidence type="ECO:0000256" key="6">
    <source>
        <dbReference type="ARBA" id="ARBA00022840"/>
    </source>
</evidence>
<dbReference type="SUPFAM" id="SSF56112">
    <property type="entry name" value="Protein kinase-like (PK-like)"/>
    <property type="match status" value="1"/>
</dbReference>
<dbReference type="EC" id="2.7.11.1" evidence="1"/>
<dbReference type="PROSITE" id="PS00108">
    <property type="entry name" value="PROTEIN_KINASE_ST"/>
    <property type="match status" value="1"/>
</dbReference>
<evidence type="ECO:0000256" key="5">
    <source>
        <dbReference type="ARBA" id="ARBA00022777"/>
    </source>
</evidence>
<organism evidence="10 11">
    <name type="scientific">Rhodopirellula maiorica SM1</name>
    <dbReference type="NCBI Taxonomy" id="1265738"/>
    <lineage>
        <taxon>Bacteria</taxon>
        <taxon>Pseudomonadati</taxon>
        <taxon>Planctomycetota</taxon>
        <taxon>Planctomycetia</taxon>
        <taxon>Pirellulales</taxon>
        <taxon>Pirellulaceae</taxon>
        <taxon>Novipirellula</taxon>
    </lineage>
</organism>
<dbReference type="PANTHER" id="PTHR43289">
    <property type="entry name" value="MITOGEN-ACTIVATED PROTEIN KINASE KINASE KINASE 20-RELATED"/>
    <property type="match status" value="1"/>
</dbReference>
<dbReference type="AlphaFoldDB" id="M5RCX5"/>
<dbReference type="Pfam" id="PF00069">
    <property type="entry name" value="Pkinase"/>
    <property type="match status" value="1"/>
</dbReference>
<dbReference type="FunFam" id="1.10.510.10:FF:000021">
    <property type="entry name" value="Serine/threonine protein kinase"/>
    <property type="match status" value="1"/>
</dbReference>
<dbReference type="OrthoDB" id="6111975at2"/>
<name>M5RCX5_9BACT</name>
<dbReference type="GO" id="GO:0005524">
    <property type="term" value="F:ATP binding"/>
    <property type="evidence" value="ECO:0007669"/>
    <property type="project" value="UniProtKB-UniRule"/>
</dbReference>
<evidence type="ECO:0000256" key="8">
    <source>
        <dbReference type="SAM" id="MobiDB-lite"/>
    </source>
</evidence>
<proteinExistence type="predicted"/>
<dbReference type="Gene3D" id="3.30.200.20">
    <property type="entry name" value="Phosphorylase Kinase, domain 1"/>
    <property type="match status" value="1"/>
</dbReference>
<dbReference type="CDD" id="cd14014">
    <property type="entry name" value="STKc_PknB_like"/>
    <property type="match status" value="1"/>
</dbReference>
<keyword evidence="3 10" id="KW-0808">Transferase</keyword>